<feature type="domain" description="SSD" evidence="7">
    <location>
        <begin position="300"/>
        <end position="429"/>
    </location>
</feature>
<feature type="transmembrane region" description="Helical" evidence="6">
    <location>
        <begin position="328"/>
        <end position="349"/>
    </location>
</feature>
<evidence type="ECO:0000313" key="9">
    <source>
        <dbReference type="Proteomes" id="UP000317214"/>
    </source>
</evidence>
<protein>
    <submittedName>
        <fullName evidence="8">RND transporter</fullName>
    </submittedName>
</protein>
<organism evidence="8 9">
    <name type="scientific">Neokomagataea tanensis</name>
    <dbReference type="NCBI Taxonomy" id="661191"/>
    <lineage>
        <taxon>Bacteria</taxon>
        <taxon>Pseudomonadati</taxon>
        <taxon>Pseudomonadota</taxon>
        <taxon>Alphaproteobacteria</taxon>
        <taxon>Acetobacterales</taxon>
        <taxon>Acetobacteraceae</taxon>
        <taxon>Neokomagataea</taxon>
    </lineage>
</organism>
<evidence type="ECO:0000259" key="7">
    <source>
        <dbReference type="PROSITE" id="PS50156"/>
    </source>
</evidence>
<dbReference type="NCBIfam" id="TIGR03480">
    <property type="entry name" value="HpnN"/>
    <property type="match status" value="1"/>
</dbReference>
<proteinExistence type="predicted"/>
<dbReference type="KEGG" id="ntn:D5366_06440"/>
<evidence type="ECO:0000256" key="1">
    <source>
        <dbReference type="ARBA" id="ARBA00004651"/>
    </source>
</evidence>
<feature type="transmembrane region" description="Helical" evidence="6">
    <location>
        <begin position="458"/>
        <end position="476"/>
    </location>
</feature>
<feature type="transmembrane region" description="Helical" evidence="6">
    <location>
        <begin position="765"/>
        <end position="789"/>
    </location>
</feature>
<reference evidence="8 9" key="1">
    <citation type="submission" date="2018-09" db="EMBL/GenBank/DDBJ databases">
        <title>The complete genome sequence of Neokomagataea tanensis NBRC 106556(T).</title>
        <authorList>
            <person name="Chua K.-O."/>
            <person name="See-Too W.-S."/>
            <person name="Hong K.-W."/>
            <person name="Yin W.-F."/>
            <person name="Chan K.-G."/>
        </authorList>
    </citation>
    <scope>NUCLEOTIDE SEQUENCE [LARGE SCALE GENOMIC DNA]</scope>
    <source>
        <strain evidence="9">AH13 \ NBRC 106556</strain>
    </source>
</reference>
<feature type="transmembrane region" description="Helical" evidence="6">
    <location>
        <begin position="299"/>
        <end position="322"/>
    </location>
</feature>
<dbReference type="Proteomes" id="UP000317214">
    <property type="component" value="Chromosome"/>
</dbReference>
<name>A0A4Y6V4R4_9PROT</name>
<keyword evidence="3 6" id="KW-0812">Transmembrane</keyword>
<feature type="transmembrane region" description="Helical" evidence="6">
    <location>
        <begin position="404"/>
        <end position="427"/>
    </location>
</feature>
<evidence type="ECO:0000256" key="5">
    <source>
        <dbReference type="ARBA" id="ARBA00023136"/>
    </source>
</evidence>
<feature type="transmembrane region" description="Helical" evidence="6">
    <location>
        <begin position="833"/>
        <end position="853"/>
    </location>
</feature>
<dbReference type="PANTHER" id="PTHR33406:SF13">
    <property type="entry name" value="MEMBRANE PROTEIN YDFJ"/>
    <property type="match status" value="1"/>
</dbReference>
<dbReference type="RefSeq" id="WP_141492760.1">
    <property type="nucleotide sequence ID" value="NZ_CP032485.1"/>
</dbReference>
<feature type="transmembrane region" description="Helical" evidence="6">
    <location>
        <begin position="739"/>
        <end position="759"/>
    </location>
</feature>
<dbReference type="AlphaFoldDB" id="A0A4Y6V4R4"/>
<feature type="transmembrane region" description="Helical" evidence="6">
    <location>
        <begin position="709"/>
        <end position="732"/>
    </location>
</feature>
<dbReference type="SUPFAM" id="SSF82866">
    <property type="entry name" value="Multidrug efflux transporter AcrB transmembrane domain"/>
    <property type="match status" value="2"/>
</dbReference>
<dbReference type="PANTHER" id="PTHR33406">
    <property type="entry name" value="MEMBRANE PROTEIN MJ1562-RELATED"/>
    <property type="match status" value="1"/>
</dbReference>
<feature type="transmembrane region" description="Helical" evidence="6">
    <location>
        <begin position="801"/>
        <end position="821"/>
    </location>
</feature>
<keyword evidence="5 6" id="KW-0472">Membrane</keyword>
<dbReference type="Pfam" id="PF03176">
    <property type="entry name" value="MMPL"/>
    <property type="match status" value="2"/>
</dbReference>
<dbReference type="EMBL" id="CP032485">
    <property type="protein sequence ID" value="QDH24913.1"/>
    <property type="molecule type" value="Genomic_DNA"/>
</dbReference>
<dbReference type="InterPro" id="IPR000731">
    <property type="entry name" value="SSD"/>
</dbReference>
<dbReference type="OrthoDB" id="7518665at2"/>
<feature type="transmembrane region" description="Helical" evidence="6">
    <location>
        <begin position="379"/>
        <end position="398"/>
    </location>
</feature>
<gene>
    <name evidence="8" type="ORF">D5366_06440</name>
</gene>
<evidence type="ECO:0000256" key="6">
    <source>
        <dbReference type="SAM" id="Phobius"/>
    </source>
</evidence>
<dbReference type="InterPro" id="IPR004869">
    <property type="entry name" value="MMPL_dom"/>
</dbReference>
<keyword evidence="9" id="KW-1185">Reference proteome</keyword>
<dbReference type="PROSITE" id="PS50156">
    <property type="entry name" value="SSD"/>
    <property type="match status" value="1"/>
</dbReference>
<evidence type="ECO:0000313" key="8">
    <source>
        <dbReference type="EMBL" id="QDH24913.1"/>
    </source>
</evidence>
<sequence>MFSELIGRLNAACARHAVTVVALFVLLVAGSAGLSVLRLSVTTDTGKMFADSLPWKQRVAEMDRLFPQDSDQLVAILDSRIPEAGREAARQLAQLLKQDHAHFRTVTLPEDNAFYQQNGLLFLERKDLEPLLDSVVSAQPFLGTLAADPSARGLYGALGLVGDGIKAGQGVPAGFNAALDGFASALEQGAQGHPQDLSWQNLLLGQLSNLGTGHEFVVTQPVMDYNAFEPGEAATTAMRQAIDSLPLVKAGQVTGLITGEVKLGDEEFSTVAHGMITGLVISLTLVAVWLILAVRSPRYIVSILLTLVVGLALTTGLAALAVGELNMISVAFAVLFVGIAVDFAIQYCVRLRGQRGEQGQVLNLGDAIRLTGEESGAQILVASLATAAGFLAFTPTHFVGVAQLGLIAGLGMLIAFLCTMTLLPALLSLFRARLGHGEPGIVALRPADAFLRHKRVRVMSVFGLLGVVGVALMPLLKFDADPLHTKNPNTEGMRALHVLEANPLTTPYGAQTLAANVTQAAKMADAFSKLSSVHDVLWLGALVPEDQETKRGMIADTASILLPTLDVKPMAAPDAQALRDAAAQAAVKLDAVQSKLSPALERVRQALKRLATAPDAVVLGTSHALTRFLPDQLETLKTILHPSVVTMASIPDDIRRDYVLPDGRARLTIHPNGHMSETAVLHRFVEQLTTVTPNLAGPAIEITGSAQTIVTAFLVAAVSALVMIAGILLVVLRRVLDAALVMAPLLMSALLTVIVIVTVPETLNYANIIALPLLLGVGVSFNIYFVMNWRRGLKRPLSSPTARAVLFSALTTATAFGSLAASEHPGTASMGRLLLMSLACTLACTLVLVPALLPKRSEDSV</sequence>
<dbReference type="InterPro" id="IPR050545">
    <property type="entry name" value="Mycobact_MmpL"/>
</dbReference>
<comment type="subcellular location">
    <subcellularLocation>
        <location evidence="1">Cell membrane</location>
        <topology evidence="1">Multi-pass membrane protein</topology>
    </subcellularLocation>
</comment>
<keyword evidence="2" id="KW-1003">Cell membrane</keyword>
<feature type="transmembrane region" description="Helical" evidence="6">
    <location>
        <begin position="271"/>
        <end position="292"/>
    </location>
</feature>
<evidence type="ECO:0000256" key="2">
    <source>
        <dbReference type="ARBA" id="ARBA00022475"/>
    </source>
</evidence>
<dbReference type="InterPro" id="IPR017841">
    <property type="entry name" value="Hopanoid_biosynth_HpnN"/>
</dbReference>
<dbReference type="GO" id="GO:0005886">
    <property type="term" value="C:plasma membrane"/>
    <property type="evidence" value="ECO:0007669"/>
    <property type="project" value="UniProtKB-SubCell"/>
</dbReference>
<keyword evidence="4 6" id="KW-1133">Transmembrane helix</keyword>
<evidence type="ECO:0000256" key="3">
    <source>
        <dbReference type="ARBA" id="ARBA00022692"/>
    </source>
</evidence>
<evidence type="ECO:0000256" key="4">
    <source>
        <dbReference type="ARBA" id="ARBA00022989"/>
    </source>
</evidence>
<dbReference type="Gene3D" id="1.20.1640.10">
    <property type="entry name" value="Multidrug efflux transporter AcrB transmembrane domain"/>
    <property type="match status" value="2"/>
</dbReference>
<accession>A0A4Y6V4R4</accession>